<dbReference type="InterPro" id="IPR000014">
    <property type="entry name" value="PAS"/>
</dbReference>
<keyword evidence="8" id="KW-0067">ATP-binding</keyword>
<evidence type="ECO:0000256" key="3">
    <source>
        <dbReference type="ARBA" id="ARBA00012438"/>
    </source>
</evidence>
<proteinExistence type="predicted"/>
<dbReference type="InterPro" id="IPR003661">
    <property type="entry name" value="HisK_dim/P_dom"/>
</dbReference>
<dbReference type="PROSITE" id="PS50112">
    <property type="entry name" value="PAS"/>
    <property type="match status" value="1"/>
</dbReference>
<dbReference type="SUPFAM" id="SSF55874">
    <property type="entry name" value="ATPase domain of HSP90 chaperone/DNA topoisomerase II/histidine kinase"/>
    <property type="match status" value="1"/>
</dbReference>
<evidence type="ECO:0000256" key="7">
    <source>
        <dbReference type="ARBA" id="ARBA00022777"/>
    </source>
</evidence>
<keyword evidence="10" id="KW-0902">Two-component regulatory system</keyword>
<reference evidence="16 17" key="1">
    <citation type="submission" date="2024-03" db="EMBL/GenBank/DDBJ databases">
        <title>High-quality draft genome sequencing of Tistrella sp. BH-R2-4.</title>
        <authorList>
            <person name="Dong C."/>
        </authorList>
    </citation>
    <scope>NUCLEOTIDE SEQUENCE [LARGE SCALE GENOMIC DNA]</scope>
    <source>
        <strain evidence="16 17">BH-R2-4</strain>
    </source>
</reference>
<dbReference type="SUPFAM" id="SSF55785">
    <property type="entry name" value="PYP-like sensor domain (PAS domain)"/>
    <property type="match status" value="2"/>
</dbReference>
<dbReference type="CDD" id="cd00130">
    <property type="entry name" value="PAS"/>
    <property type="match status" value="1"/>
</dbReference>
<evidence type="ECO:0000256" key="5">
    <source>
        <dbReference type="ARBA" id="ARBA00022692"/>
    </source>
</evidence>
<dbReference type="Gene3D" id="1.10.287.130">
    <property type="match status" value="1"/>
</dbReference>
<evidence type="ECO:0000259" key="14">
    <source>
        <dbReference type="PROSITE" id="PS50109"/>
    </source>
</evidence>
<accession>A0ABU9YE73</accession>
<evidence type="ECO:0000256" key="8">
    <source>
        <dbReference type="ARBA" id="ARBA00022840"/>
    </source>
</evidence>
<organism evidence="16 17">
    <name type="scientific">Tistrella arctica</name>
    <dbReference type="NCBI Taxonomy" id="3133430"/>
    <lineage>
        <taxon>Bacteria</taxon>
        <taxon>Pseudomonadati</taxon>
        <taxon>Pseudomonadota</taxon>
        <taxon>Alphaproteobacteria</taxon>
        <taxon>Geminicoccales</taxon>
        <taxon>Geminicoccaceae</taxon>
        <taxon>Tistrella</taxon>
    </lineage>
</organism>
<dbReference type="InterPro" id="IPR036890">
    <property type="entry name" value="HATPase_C_sf"/>
</dbReference>
<keyword evidence="7 16" id="KW-0418">Kinase</keyword>
<dbReference type="SUPFAM" id="SSF47384">
    <property type="entry name" value="Homodimeric domain of signal transducing histidine kinase"/>
    <property type="match status" value="1"/>
</dbReference>
<dbReference type="InterPro" id="IPR036097">
    <property type="entry name" value="HisK_dim/P_sf"/>
</dbReference>
<protein>
    <recommendedName>
        <fullName evidence="3">histidine kinase</fullName>
        <ecNumber evidence="3">2.7.13.3</ecNumber>
    </recommendedName>
</protein>
<evidence type="ECO:0000259" key="15">
    <source>
        <dbReference type="PROSITE" id="PS50112"/>
    </source>
</evidence>
<keyword evidence="17" id="KW-1185">Reference proteome</keyword>
<evidence type="ECO:0000256" key="13">
    <source>
        <dbReference type="SAM" id="Phobius"/>
    </source>
</evidence>
<dbReference type="Proteomes" id="UP001413721">
    <property type="component" value="Unassembled WGS sequence"/>
</dbReference>
<evidence type="ECO:0000313" key="17">
    <source>
        <dbReference type="Proteomes" id="UP001413721"/>
    </source>
</evidence>
<dbReference type="Pfam" id="PF00512">
    <property type="entry name" value="HisKA"/>
    <property type="match status" value="1"/>
</dbReference>
<feature type="region of interest" description="Disordered" evidence="12">
    <location>
        <begin position="89"/>
        <end position="113"/>
    </location>
</feature>
<dbReference type="NCBIfam" id="TIGR00229">
    <property type="entry name" value="sensory_box"/>
    <property type="match status" value="1"/>
</dbReference>
<evidence type="ECO:0000256" key="12">
    <source>
        <dbReference type="SAM" id="MobiDB-lite"/>
    </source>
</evidence>
<keyword evidence="9 13" id="KW-1133">Transmembrane helix</keyword>
<dbReference type="SMART" id="SM00388">
    <property type="entry name" value="HisKA"/>
    <property type="match status" value="1"/>
</dbReference>
<dbReference type="InterPro" id="IPR050351">
    <property type="entry name" value="BphY/WalK/GraS-like"/>
</dbReference>
<sequence>MTGDRQQGETGPRPLLPVPPPKHYAWLRPAALAMMLAALLLFSAGLLHSNNLLRQTVLTSHVDLSQTVSTLRRLERCYLELAGSLHLIGGPSHPGPSHPDPSHPDPSMTDDADTTAADVLDREIVHMTAHLSSLRLAGPAAVMASLPDGEVLLAAASADLAWLSGLRAVDVTPTADALRRHLAQGALRLDPAIRHLEATLTDDQQTVRNSLIELQTLGQMSAAGILATVAGLGLLATLMHHGQKRSHQRLRSAIDTMSDGFVHIDRNGRVTVANDQLLRYLPRETLSVGGLGTAEGLGRAIALATADPETTRGTLAAILGGARPPALSERRRDRGRPSAGQIDIALAEGRWLRLRSHVGGDDGRAVALIDVTAEHRDLAQRHRKALVFEHLTDGLVVADAQGMMIDVSPSTARIYGAEPAALWGQPLGLLIQPSDAINVTRGIMETLRDQDVVTRSFPIARPAPGGGMIATGRTAEATLIALHDPSAGFDGAIAVIRDVSEVRRMDRLKAAFVAVAAHELRTPTTAIVGALKLACSGVGGPVSEPLAGLLRMAMRNGDRLTAVIDDILDVERLESGQFTLAHAPIVLSLLLNTVATEAAATAGSHLIISPAPSAAVGLTLPGDLQRLVQALVKVCEYVSAAVDGTATIGLDWRIAGDRLHLSAALTQPETAPTQAPPAAVMPPQAQPPQTVRRAGYIGFGLATARALIERHGGTLSYTADDGIAGRFDIDLPATEPVVAA</sequence>
<feature type="domain" description="PAS" evidence="15">
    <location>
        <begin position="380"/>
        <end position="450"/>
    </location>
</feature>
<feature type="domain" description="Histidine kinase" evidence="14">
    <location>
        <begin position="515"/>
        <end position="735"/>
    </location>
</feature>
<dbReference type="EC" id="2.7.13.3" evidence="3"/>
<dbReference type="PROSITE" id="PS50109">
    <property type="entry name" value="HIS_KIN"/>
    <property type="match status" value="1"/>
</dbReference>
<comment type="subcellular location">
    <subcellularLocation>
        <location evidence="2">Membrane</location>
        <topology evidence="2">Multi-pass membrane protein</topology>
    </subcellularLocation>
</comment>
<feature type="region of interest" description="Disordered" evidence="12">
    <location>
        <begin position="1"/>
        <end position="20"/>
    </location>
</feature>
<gene>
    <name evidence="16" type="ORF">WG926_02130</name>
</gene>
<dbReference type="PANTHER" id="PTHR42878:SF7">
    <property type="entry name" value="SENSOR HISTIDINE KINASE GLRK"/>
    <property type="match status" value="1"/>
</dbReference>
<dbReference type="GO" id="GO:0016301">
    <property type="term" value="F:kinase activity"/>
    <property type="evidence" value="ECO:0007669"/>
    <property type="project" value="UniProtKB-KW"/>
</dbReference>
<dbReference type="RefSeq" id="WP_345936683.1">
    <property type="nucleotide sequence ID" value="NZ_JBBKTW010000001.1"/>
</dbReference>
<keyword evidence="4" id="KW-0808">Transferase</keyword>
<dbReference type="Gene3D" id="3.30.565.10">
    <property type="entry name" value="Histidine kinase-like ATPase, C-terminal domain"/>
    <property type="match status" value="1"/>
</dbReference>
<keyword evidence="6" id="KW-0547">Nucleotide-binding</keyword>
<evidence type="ECO:0000313" key="16">
    <source>
        <dbReference type="EMBL" id="MEN2987084.1"/>
    </source>
</evidence>
<evidence type="ECO:0000256" key="6">
    <source>
        <dbReference type="ARBA" id="ARBA00022741"/>
    </source>
</evidence>
<dbReference type="Gene3D" id="3.30.450.20">
    <property type="entry name" value="PAS domain"/>
    <property type="match status" value="2"/>
</dbReference>
<dbReference type="EMBL" id="JBBKTW010000001">
    <property type="protein sequence ID" value="MEN2987084.1"/>
    <property type="molecule type" value="Genomic_DNA"/>
</dbReference>
<dbReference type="CDD" id="cd00082">
    <property type="entry name" value="HisKA"/>
    <property type="match status" value="1"/>
</dbReference>
<keyword evidence="11 13" id="KW-0472">Membrane</keyword>
<dbReference type="InterPro" id="IPR005467">
    <property type="entry name" value="His_kinase_dom"/>
</dbReference>
<comment type="catalytic activity">
    <reaction evidence="1">
        <text>ATP + protein L-histidine = ADP + protein N-phospho-L-histidine.</text>
        <dbReference type="EC" id="2.7.13.3"/>
    </reaction>
</comment>
<evidence type="ECO:0000256" key="10">
    <source>
        <dbReference type="ARBA" id="ARBA00023012"/>
    </source>
</evidence>
<keyword evidence="5 13" id="KW-0812">Transmembrane</keyword>
<feature type="transmembrane region" description="Helical" evidence="13">
    <location>
        <begin position="26"/>
        <end position="47"/>
    </location>
</feature>
<feature type="region of interest" description="Disordered" evidence="12">
    <location>
        <begin position="667"/>
        <end position="687"/>
    </location>
</feature>
<evidence type="ECO:0000256" key="9">
    <source>
        <dbReference type="ARBA" id="ARBA00022989"/>
    </source>
</evidence>
<dbReference type="InterPro" id="IPR013656">
    <property type="entry name" value="PAS_4"/>
</dbReference>
<evidence type="ECO:0000256" key="11">
    <source>
        <dbReference type="ARBA" id="ARBA00023136"/>
    </source>
</evidence>
<dbReference type="PANTHER" id="PTHR42878">
    <property type="entry name" value="TWO-COMPONENT HISTIDINE KINASE"/>
    <property type="match status" value="1"/>
</dbReference>
<evidence type="ECO:0000256" key="4">
    <source>
        <dbReference type="ARBA" id="ARBA00022679"/>
    </source>
</evidence>
<evidence type="ECO:0000256" key="2">
    <source>
        <dbReference type="ARBA" id="ARBA00004141"/>
    </source>
</evidence>
<name>A0ABU9YE73_9PROT</name>
<comment type="caution">
    <text evidence="16">The sequence shown here is derived from an EMBL/GenBank/DDBJ whole genome shotgun (WGS) entry which is preliminary data.</text>
</comment>
<dbReference type="Pfam" id="PF08448">
    <property type="entry name" value="PAS_4"/>
    <property type="match status" value="1"/>
</dbReference>
<evidence type="ECO:0000256" key="1">
    <source>
        <dbReference type="ARBA" id="ARBA00000085"/>
    </source>
</evidence>
<dbReference type="InterPro" id="IPR035965">
    <property type="entry name" value="PAS-like_dom_sf"/>
</dbReference>
<feature type="transmembrane region" description="Helical" evidence="13">
    <location>
        <begin position="217"/>
        <end position="239"/>
    </location>
</feature>
<dbReference type="SMART" id="SM00091">
    <property type="entry name" value="PAS"/>
    <property type="match status" value="2"/>
</dbReference>